<evidence type="ECO:0000256" key="8">
    <source>
        <dbReference type="HAMAP-Rule" id="MF_00182"/>
    </source>
</evidence>
<dbReference type="AlphaFoldDB" id="A0AA95GJS2"/>
<dbReference type="GO" id="GO:0005829">
    <property type="term" value="C:cytosol"/>
    <property type="evidence" value="ECO:0007669"/>
    <property type="project" value="TreeGrafter"/>
</dbReference>
<comment type="similarity">
    <text evidence="2 8">Belongs to the Fmt family.</text>
</comment>
<evidence type="ECO:0000256" key="6">
    <source>
        <dbReference type="ARBA" id="ARBA00022917"/>
    </source>
</evidence>
<dbReference type="EMBL" id="CP123498">
    <property type="protein sequence ID" value="WGL95651.1"/>
    <property type="molecule type" value="Genomic_DNA"/>
</dbReference>
<evidence type="ECO:0000256" key="2">
    <source>
        <dbReference type="ARBA" id="ARBA00010699"/>
    </source>
</evidence>
<feature type="domain" description="Formyl transferase N-terminal" evidence="9">
    <location>
        <begin position="6"/>
        <end position="185"/>
    </location>
</feature>
<dbReference type="InterPro" id="IPR044135">
    <property type="entry name" value="Met-tRNA-FMT_C"/>
</dbReference>
<dbReference type="Proteomes" id="UP001177597">
    <property type="component" value="Chromosome"/>
</dbReference>
<dbReference type="RefSeq" id="WP_280629480.1">
    <property type="nucleotide sequence ID" value="NZ_CP123498.1"/>
</dbReference>
<organism evidence="11 12">
    <name type="scientific">Arsenophonus nasoniae</name>
    <name type="common">son-killer infecting Nasonia vitripennis</name>
    <dbReference type="NCBI Taxonomy" id="638"/>
    <lineage>
        <taxon>Bacteria</taxon>
        <taxon>Pseudomonadati</taxon>
        <taxon>Pseudomonadota</taxon>
        <taxon>Gammaproteobacteria</taxon>
        <taxon>Enterobacterales</taxon>
        <taxon>Morganellaceae</taxon>
        <taxon>Arsenophonus</taxon>
    </lineage>
</organism>
<dbReference type="InterPro" id="IPR041711">
    <property type="entry name" value="Met-tRNA-FMT_N"/>
</dbReference>
<accession>A0AA95GJS2</accession>
<dbReference type="InterPro" id="IPR036477">
    <property type="entry name" value="Formyl_transf_N_sf"/>
</dbReference>
<dbReference type="Pfam" id="PF00551">
    <property type="entry name" value="Formyl_trans_N"/>
    <property type="match status" value="1"/>
</dbReference>
<reference evidence="11" key="1">
    <citation type="submission" date="2023-04" db="EMBL/GenBank/DDBJ databases">
        <title>Genome dynamics across the evolutionary transition to endosymbiosis.</title>
        <authorList>
            <person name="Siozios S."/>
            <person name="Nadal-Jimenez P."/>
            <person name="Azagi T."/>
            <person name="Sprong H."/>
            <person name="Frost C.L."/>
            <person name="Parratt S.R."/>
            <person name="Taylor G."/>
            <person name="Brettell L."/>
            <person name="Lew K.C."/>
            <person name="Croft L."/>
            <person name="King K.C."/>
            <person name="Brockhurst M.A."/>
            <person name="Hypsa V."/>
            <person name="Novakova E."/>
            <person name="Darby A.C."/>
            <person name="Hurst G.D.D."/>
        </authorList>
    </citation>
    <scope>NUCLEOTIDE SEQUENCE</scope>
    <source>
        <strain evidence="11">AIh</strain>
    </source>
</reference>
<dbReference type="InterPro" id="IPR005794">
    <property type="entry name" value="Fmt"/>
</dbReference>
<keyword evidence="6 8" id="KW-0648">Protein biosynthesis</keyword>
<evidence type="ECO:0000256" key="3">
    <source>
        <dbReference type="ARBA" id="ARBA00012261"/>
    </source>
</evidence>
<dbReference type="EC" id="2.1.2.9" evidence="3 8"/>
<evidence type="ECO:0000313" key="11">
    <source>
        <dbReference type="EMBL" id="WGL95651.1"/>
    </source>
</evidence>
<dbReference type="CDD" id="cd08646">
    <property type="entry name" value="FMT_core_Met-tRNA-FMT_N"/>
    <property type="match status" value="1"/>
</dbReference>
<evidence type="ECO:0000256" key="5">
    <source>
        <dbReference type="ARBA" id="ARBA00022679"/>
    </source>
</evidence>
<dbReference type="InterPro" id="IPR005793">
    <property type="entry name" value="Formyl_trans_C"/>
</dbReference>
<feature type="binding site" evidence="8">
    <location>
        <begin position="115"/>
        <end position="118"/>
    </location>
    <ligand>
        <name>(6S)-5,6,7,8-tetrahydrofolate</name>
        <dbReference type="ChEBI" id="CHEBI:57453"/>
    </ligand>
</feature>
<evidence type="ECO:0000256" key="7">
    <source>
        <dbReference type="ARBA" id="ARBA00048558"/>
    </source>
</evidence>
<proteinExistence type="inferred from homology"/>
<gene>
    <name evidence="8 11" type="primary">fmt</name>
    <name evidence="11" type="ORF">QE207_03270</name>
</gene>
<dbReference type="HAMAP" id="MF_00182">
    <property type="entry name" value="Formyl_trans"/>
    <property type="match status" value="1"/>
</dbReference>
<dbReference type="InterPro" id="IPR037022">
    <property type="entry name" value="Formyl_trans_C_sf"/>
</dbReference>
<sequence length="323" mass="35486">MSDCLRIIFAGTPDFAAQHLAALLSFKDKYQIVGVLTQPDKPAGRGRKLASSPVKILAEKANIAVFQPTTLKTAESQRWIENKHADVMVVVAYGLILPEVVLNMLPIGCLNVHGSLLPRWRGAAPIQRSIWAGDKETGITIMQMDSGLDTGDMLYKVSCPIELKDTSATLYQKLAKIGPTALLHTLDLVASAQAKPEKQNNTFATYAEKLSKDEALIDWTLSAEQIERCIRAFNPWPVSYFIFADNPIKVWYAEVIYHQIDSSPGTILSADKTGIKVATGKGILNILKIQPAGKKIMLVCDFLNSRRGLFIPGTIINSPLQQN</sequence>
<evidence type="ECO:0000256" key="4">
    <source>
        <dbReference type="ARBA" id="ARBA00016014"/>
    </source>
</evidence>
<comment type="function">
    <text evidence="1 8">Attaches a formyl group to the free amino group of methionyl-tRNA(fMet). The formyl group appears to play a dual role in the initiator identity of N-formylmethionyl-tRNA by promoting its recognition by IF2 and preventing the misappropriation of this tRNA by the elongation apparatus.</text>
</comment>
<name>A0AA95GJS2_9GAMM</name>
<dbReference type="NCBIfam" id="TIGR00460">
    <property type="entry name" value="fmt"/>
    <property type="match status" value="1"/>
</dbReference>
<keyword evidence="5 8" id="KW-0808">Transferase</keyword>
<dbReference type="SUPFAM" id="SSF53328">
    <property type="entry name" value="Formyltransferase"/>
    <property type="match status" value="1"/>
</dbReference>
<dbReference type="FunFam" id="3.40.50.170:FF:000003">
    <property type="entry name" value="Methionyl-tRNA formyltransferase"/>
    <property type="match status" value="1"/>
</dbReference>
<comment type="catalytic activity">
    <reaction evidence="7 8">
        <text>L-methionyl-tRNA(fMet) + (6R)-10-formyltetrahydrofolate = N-formyl-L-methionyl-tRNA(fMet) + (6S)-5,6,7,8-tetrahydrofolate + H(+)</text>
        <dbReference type="Rhea" id="RHEA:24380"/>
        <dbReference type="Rhea" id="RHEA-COMP:9952"/>
        <dbReference type="Rhea" id="RHEA-COMP:9953"/>
        <dbReference type="ChEBI" id="CHEBI:15378"/>
        <dbReference type="ChEBI" id="CHEBI:57453"/>
        <dbReference type="ChEBI" id="CHEBI:78530"/>
        <dbReference type="ChEBI" id="CHEBI:78844"/>
        <dbReference type="ChEBI" id="CHEBI:195366"/>
        <dbReference type="EC" id="2.1.2.9"/>
    </reaction>
</comment>
<dbReference type="SUPFAM" id="SSF50486">
    <property type="entry name" value="FMT C-terminal domain-like"/>
    <property type="match status" value="1"/>
</dbReference>
<dbReference type="Gene3D" id="3.40.50.170">
    <property type="entry name" value="Formyl transferase, N-terminal domain"/>
    <property type="match status" value="1"/>
</dbReference>
<feature type="domain" description="Formyl transferase C-terminal" evidence="10">
    <location>
        <begin position="209"/>
        <end position="306"/>
    </location>
</feature>
<evidence type="ECO:0000256" key="1">
    <source>
        <dbReference type="ARBA" id="ARBA00002606"/>
    </source>
</evidence>
<dbReference type="Gene3D" id="3.10.25.10">
    <property type="entry name" value="Formyl transferase, C-terminal domain"/>
    <property type="match status" value="1"/>
</dbReference>
<dbReference type="InterPro" id="IPR002376">
    <property type="entry name" value="Formyl_transf_N"/>
</dbReference>
<dbReference type="InterPro" id="IPR011034">
    <property type="entry name" value="Formyl_transferase-like_C_sf"/>
</dbReference>
<evidence type="ECO:0000259" key="10">
    <source>
        <dbReference type="Pfam" id="PF02911"/>
    </source>
</evidence>
<dbReference type="CDD" id="cd08704">
    <property type="entry name" value="Met_tRNA_FMT_C"/>
    <property type="match status" value="1"/>
</dbReference>
<evidence type="ECO:0000313" key="12">
    <source>
        <dbReference type="Proteomes" id="UP001177597"/>
    </source>
</evidence>
<dbReference type="Pfam" id="PF02911">
    <property type="entry name" value="Formyl_trans_C"/>
    <property type="match status" value="1"/>
</dbReference>
<dbReference type="PANTHER" id="PTHR11138:SF5">
    <property type="entry name" value="METHIONYL-TRNA FORMYLTRANSFERASE, MITOCHONDRIAL"/>
    <property type="match status" value="1"/>
</dbReference>
<evidence type="ECO:0000259" key="9">
    <source>
        <dbReference type="Pfam" id="PF00551"/>
    </source>
</evidence>
<dbReference type="GO" id="GO:0004479">
    <property type="term" value="F:methionyl-tRNA formyltransferase activity"/>
    <property type="evidence" value="ECO:0007669"/>
    <property type="project" value="UniProtKB-UniRule"/>
</dbReference>
<protein>
    <recommendedName>
        <fullName evidence="4 8">Methionyl-tRNA formyltransferase</fullName>
        <ecNumber evidence="3 8">2.1.2.9</ecNumber>
    </recommendedName>
</protein>
<dbReference type="PANTHER" id="PTHR11138">
    <property type="entry name" value="METHIONYL-TRNA FORMYLTRANSFERASE"/>
    <property type="match status" value="1"/>
</dbReference>